<evidence type="ECO:0000313" key="5">
    <source>
        <dbReference type="Proteomes" id="UP000272025"/>
    </source>
</evidence>
<dbReference type="SUPFAM" id="SSF51735">
    <property type="entry name" value="NAD(P)-binding Rossmann-fold domains"/>
    <property type="match status" value="1"/>
</dbReference>
<dbReference type="PANTHER" id="PTHR43976:SF16">
    <property type="entry name" value="SHORT-CHAIN DEHYDROGENASE_REDUCTASE FAMILY PROTEIN"/>
    <property type="match status" value="1"/>
</dbReference>
<dbReference type="STRING" id="1314773.A0A3N2Q4I0"/>
<keyword evidence="5" id="KW-1185">Reference proteome</keyword>
<dbReference type="Pfam" id="PF05676">
    <property type="entry name" value="NDUF_B7"/>
    <property type="match status" value="1"/>
</dbReference>
<dbReference type="CDD" id="cd05374">
    <property type="entry name" value="17beta-HSD-like_SDR_c"/>
    <property type="match status" value="1"/>
</dbReference>
<dbReference type="PRINTS" id="PR00081">
    <property type="entry name" value="GDHRDH"/>
</dbReference>
<protein>
    <submittedName>
        <fullName evidence="4">NAD(P)-binding protein</fullName>
    </submittedName>
</protein>
<dbReference type="RefSeq" id="XP_028469486.1">
    <property type="nucleotide sequence ID" value="XM_028614901.1"/>
</dbReference>
<dbReference type="AlphaFoldDB" id="A0A3N2Q4I0"/>
<reference evidence="4 5" key="1">
    <citation type="journal article" date="2018" name="Mol. Ecol.">
        <title>The obligate alkalophilic soda-lake fungus Sodiomyces alkalinus has shifted to a protein diet.</title>
        <authorList>
            <person name="Grum-Grzhimaylo A.A."/>
            <person name="Falkoski D.L."/>
            <person name="van den Heuvel J."/>
            <person name="Valero-Jimenez C.A."/>
            <person name="Min B."/>
            <person name="Choi I.G."/>
            <person name="Lipzen A."/>
            <person name="Daum C.G."/>
            <person name="Aanen D.K."/>
            <person name="Tsang A."/>
            <person name="Henrissat B."/>
            <person name="Bilanenko E.N."/>
            <person name="de Vries R.P."/>
            <person name="van Kan J.A.L."/>
            <person name="Grigoriev I.V."/>
            <person name="Debets A.J.M."/>
        </authorList>
    </citation>
    <scope>NUCLEOTIDE SEQUENCE [LARGE SCALE GENOMIC DNA]</scope>
    <source>
        <strain evidence="4 5">F11</strain>
    </source>
</reference>
<gene>
    <name evidence="4" type="ORF">SODALDRAFT_377332</name>
</gene>
<dbReference type="GO" id="GO:0005739">
    <property type="term" value="C:mitochondrion"/>
    <property type="evidence" value="ECO:0007669"/>
    <property type="project" value="InterPro"/>
</dbReference>
<dbReference type="InterPro" id="IPR036291">
    <property type="entry name" value="NAD(P)-bd_dom_sf"/>
</dbReference>
<dbReference type="InterPro" id="IPR051911">
    <property type="entry name" value="SDR_oxidoreductase"/>
</dbReference>
<dbReference type="PROSITE" id="PS51808">
    <property type="entry name" value="CHCH"/>
    <property type="match status" value="1"/>
</dbReference>
<sequence>MTDLHPTQVQEYSQVSVLNHSPPIIPDQQCQSSTHPKKPPLAAAATMGSTTQKVWLITGCSSGFGKEISLAALARGDIVVATARKPEKLKALAAKGAITARLDVTASDDELATIVKSIVEKTGTIDVLVNNAGYILAGAVEECSSAEVQAHFDTNVFGQLNVIRAVLPIMRRQRSGVVANLGSIGGWHGMAAAGLYCATKACASIISESLAAEVAHLGIAVTCIEPGYFRTDFLSGTNKLRAANVIDDLVPGVKDNIELLEIANQKQPGDPVKAAKLIVEALTGTGPCEGRKLPPRLVVGRDAYGIVKGCIDENLSSLESWKDLTTTTDCDDVLPRKLGSEDHEQCILSSRSWDALLMPRLERRHFGQVDPTTPFAFIMGSSNAPTGPATREEMRDAKLPLAYRDSCAHLLIPLNRCRVDTWYLPWKCSDERHSYEKCQYDEFKKRVAKMDELRESKGGARSN</sequence>
<dbReference type="EMBL" id="ML119052">
    <property type="protein sequence ID" value="ROT41680.1"/>
    <property type="molecule type" value="Genomic_DNA"/>
</dbReference>
<dbReference type="GO" id="GO:0016491">
    <property type="term" value="F:oxidoreductase activity"/>
    <property type="evidence" value="ECO:0007669"/>
    <property type="project" value="UniProtKB-KW"/>
</dbReference>
<dbReference type="PRINTS" id="PR00080">
    <property type="entry name" value="SDRFAMILY"/>
</dbReference>
<evidence type="ECO:0000256" key="2">
    <source>
        <dbReference type="ARBA" id="ARBA00023002"/>
    </source>
</evidence>
<dbReference type="InterPro" id="IPR002347">
    <property type="entry name" value="SDR_fam"/>
</dbReference>
<keyword evidence="2" id="KW-0560">Oxidoreductase</keyword>
<accession>A0A3N2Q4I0</accession>
<evidence type="ECO:0000313" key="4">
    <source>
        <dbReference type="EMBL" id="ROT41680.1"/>
    </source>
</evidence>
<proteinExistence type="inferred from homology"/>
<dbReference type="InterPro" id="IPR008698">
    <property type="entry name" value="NDUB7"/>
</dbReference>
<dbReference type="PANTHER" id="PTHR43976">
    <property type="entry name" value="SHORT CHAIN DEHYDROGENASE"/>
    <property type="match status" value="1"/>
</dbReference>
<dbReference type="Pfam" id="PF00106">
    <property type="entry name" value="adh_short"/>
    <property type="match status" value="1"/>
</dbReference>
<evidence type="ECO:0000256" key="1">
    <source>
        <dbReference type="ARBA" id="ARBA00006484"/>
    </source>
</evidence>
<evidence type="ECO:0000256" key="3">
    <source>
        <dbReference type="RuleBase" id="RU000363"/>
    </source>
</evidence>
<name>A0A3N2Q4I0_SODAK</name>
<comment type="similarity">
    <text evidence="1 3">Belongs to the short-chain dehydrogenases/reductases (SDR) family.</text>
</comment>
<dbReference type="GeneID" id="39583378"/>
<organism evidence="4 5">
    <name type="scientific">Sodiomyces alkalinus (strain CBS 110278 / VKM F-3762 / F11)</name>
    <name type="common">Alkaliphilic filamentous fungus</name>
    <dbReference type="NCBI Taxonomy" id="1314773"/>
    <lineage>
        <taxon>Eukaryota</taxon>
        <taxon>Fungi</taxon>
        <taxon>Dikarya</taxon>
        <taxon>Ascomycota</taxon>
        <taxon>Pezizomycotina</taxon>
        <taxon>Sordariomycetes</taxon>
        <taxon>Hypocreomycetidae</taxon>
        <taxon>Glomerellales</taxon>
        <taxon>Plectosphaerellaceae</taxon>
        <taxon>Sodiomyces</taxon>
    </lineage>
</organism>
<dbReference type="Gene3D" id="3.40.50.720">
    <property type="entry name" value="NAD(P)-binding Rossmann-like Domain"/>
    <property type="match status" value="1"/>
</dbReference>
<dbReference type="OrthoDB" id="268414at2759"/>
<dbReference type="Proteomes" id="UP000272025">
    <property type="component" value="Unassembled WGS sequence"/>
</dbReference>